<comment type="caution">
    <text evidence="1">The sequence shown here is derived from an EMBL/GenBank/DDBJ whole genome shotgun (WGS) entry which is preliminary data.</text>
</comment>
<evidence type="ECO:0000313" key="1">
    <source>
        <dbReference type="EMBL" id="KKN02872.1"/>
    </source>
</evidence>
<dbReference type="AlphaFoldDB" id="A0A0F9MU18"/>
<dbReference type="Pfam" id="PF13558">
    <property type="entry name" value="SbcC_Walker_B"/>
    <property type="match status" value="1"/>
</dbReference>
<proteinExistence type="predicted"/>
<dbReference type="SUPFAM" id="SSF52540">
    <property type="entry name" value="P-loop containing nucleoside triphosphate hydrolases"/>
    <property type="match status" value="1"/>
</dbReference>
<dbReference type="Gene3D" id="3.40.50.300">
    <property type="entry name" value="P-loop containing nucleotide triphosphate hydrolases"/>
    <property type="match status" value="1"/>
</dbReference>
<dbReference type="InterPro" id="IPR027417">
    <property type="entry name" value="P-loop_NTPase"/>
</dbReference>
<name>A0A0F9MU18_9ZZZZ</name>
<protein>
    <submittedName>
        <fullName evidence="1">Uncharacterized protein</fullName>
    </submittedName>
</protein>
<sequence>DSSIEKSAKDYGISAAVAKGLQKEELLIFEKELPAITLKRTELESSPLYDQHVIAGLEDKTTDEVGEDLMIYLNKATVAQNRAETSFNDGRERLKAYLTDDNFILDRAVIAKDKLTFLIDIIAKQFAYIEEHGLARHDEEAKRACQDVNEAFRTDMINRLRESFSFMKAQFNTLNKVLRNKEFHHEMYQFTYKKKTEYKDLIDYIINTNDLDTVAANDLFDDTPENVIDQIDQLVDGAANNSTVIEDYRQYFTYDVRVIRKISEEKSEEVMLSRLLKTGSGGEKKSPFYVAIASSLASAWKTLKHPDESAGIILLDEAFDKLSERNLSNAIHFMNEVGLQLIIAAPLEREPVFRPAMDTVIYFTKEGRAVDVESDILTDVGRALLTDSNPSLRKSA</sequence>
<dbReference type="EMBL" id="LAZR01005097">
    <property type="protein sequence ID" value="KKN02872.1"/>
    <property type="molecule type" value="Genomic_DNA"/>
</dbReference>
<reference evidence="1" key="1">
    <citation type="journal article" date="2015" name="Nature">
        <title>Complex archaea that bridge the gap between prokaryotes and eukaryotes.</title>
        <authorList>
            <person name="Spang A."/>
            <person name="Saw J.H."/>
            <person name="Jorgensen S.L."/>
            <person name="Zaremba-Niedzwiedzka K."/>
            <person name="Martijn J."/>
            <person name="Lind A.E."/>
            <person name="van Eijk R."/>
            <person name="Schleper C."/>
            <person name="Guy L."/>
            <person name="Ettema T.J."/>
        </authorList>
    </citation>
    <scope>NUCLEOTIDE SEQUENCE</scope>
</reference>
<feature type="non-terminal residue" evidence="1">
    <location>
        <position position="1"/>
    </location>
</feature>
<accession>A0A0F9MU18</accession>
<organism evidence="1">
    <name type="scientific">marine sediment metagenome</name>
    <dbReference type="NCBI Taxonomy" id="412755"/>
    <lineage>
        <taxon>unclassified sequences</taxon>
        <taxon>metagenomes</taxon>
        <taxon>ecological metagenomes</taxon>
    </lineage>
</organism>
<gene>
    <name evidence="1" type="ORF">LCGC14_1113300</name>
</gene>